<evidence type="ECO:0000313" key="2">
    <source>
        <dbReference type="EMBL" id="KAG2606691.1"/>
    </source>
</evidence>
<evidence type="ECO:0000313" key="3">
    <source>
        <dbReference type="Proteomes" id="UP000823388"/>
    </source>
</evidence>
<gene>
    <name evidence="2" type="ORF">PVAP13_4NG211820</name>
</gene>
<feature type="compositionally biased region" description="Low complexity" evidence="1">
    <location>
        <begin position="146"/>
        <end position="155"/>
    </location>
</feature>
<proteinExistence type="predicted"/>
<dbReference type="Proteomes" id="UP000823388">
    <property type="component" value="Chromosome 4N"/>
</dbReference>
<protein>
    <submittedName>
        <fullName evidence="2">Uncharacterized protein</fullName>
    </submittedName>
</protein>
<name>A0A8T0T5V2_PANVG</name>
<evidence type="ECO:0000256" key="1">
    <source>
        <dbReference type="SAM" id="MobiDB-lite"/>
    </source>
</evidence>
<keyword evidence="3" id="KW-1185">Reference proteome</keyword>
<reference evidence="2" key="1">
    <citation type="submission" date="2020-05" db="EMBL/GenBank/DDBJ databases">
        <title>WGS assembly of Panicum virgatum.</title>
        <authorList>
            <person name="Lovell J.T."/>
            <person name="Jenkins J."/>
            <person name="Shu S."/>
            <person name="Juenger T.E."/>
            <person name="Schmutz J."/>
        </authorList>
    </citation>
    <scope>NUCLEOTIDE SEQUENCE</scope>
    <source>
        <strain evidence="2">AP13</strain>
    </source>
</reference>
<feature type="region of interest" description="Disordered" evidence="1">
    <location>
        <begin position="35"/>
        <end position="189"/>
    </location>
</feature>
<dbReference type="EMBL" id="CM029044">
    <property type="protein sequence ID" value="KAG2606691.1"/>
    <property type="molecule type" value="Genomic_DNA"/>
</dbReference>
<organism evidence="2 3">
    <name type="scientific">Panicum virgatum</name>
    <name type="common">Blackwell switchgrass</name>
    <dbReference type="NCBI Taxonomy" id="38727"/>
    <lineage>
        <taxon>Eukaryota</taxon>
        <taxon>Viridiplantae</taxon>
        <taxon>Streptophyta</taxon>
        <taxon>Embryophyta</taxon>
        <taxon>Tracheophyta</taxon>
        <taxon>Spermatophyta</taxon>
        <taxon>Magnoliopsida</taxon>
        <taxon>Liliopsida</taxon>
        <taxon>Poales</taxon>
        <taxon>Poaceae</taxon>
        <taxon>PACMAD clade</taxon>
        <taxon>Panicoideae</taxon>
        <taxon>Panicodae</taxon>
        <taxon>Paniceae</taxon>
        <taxon>Panicinae</taxon>
        <taxon>Panicum</taxon>
        <taxon>Panicum sect. Hiantes</taxon>
    </lineage>
</organism>
<dbReference type="AlphaFoldDB" id="A0A8T0T5V2"/>
<accession>A0A8T0T5V2</accession>
<comment type="caution">
    <text evidence="2">The sequence shown here is derived from an EMBL/GenBank/DDBJ whole genome shotgun (WGS) entry which is preliminary data.</text>
</comment>
<sequence length="200" mass="20478">MVLEQVALSSAGEPTSRPAAIGLFLGSLPPRAFPSPVHAGAASVGRPRGQPGRGSAGPGVTRRRVATGAGGVAGARNPVPLPSVSWRAPGLSPPLRHSVGRRDTLPFSSMARQRPATGAGDAVCGREESRPRGPLPSLDRRRPAPEARGAAPRGPSFLSETQRQPAAGAARRGAGRGARARVGQWGRLGMPLAVRGRIDG</sequence>